<dbReference type="PANTHER" id="PTHR22691:SF8">
    <property type="entry name" value="PROTEIN SPT2 HOMOLOG"/>
    <property type="match status" value="1"/>
</dbReference>
<evidence type="ECO:0000313" key="7">
    <source>
        <dbReference type="EMBL" id="CAH3174707.1"/>
    </source>
</evidence>
<feature type="compositionally biased region" description="Basic and acidic residues" evidence="5">
    <location>
        <begin position="105"/>
        <end position="123"/>
    </location>
</feature>
<feature type="compositionally biased region" description="Basic and acidic residues" evidence="5">
    <location>
        <begin position="79"/>
        <end position="93"/>
    </location>
</feature>
<dbReference type="PANTHER" id="PTHR22691">
    <property type="entry name" value="YEAST SPT2-RELATED"/>
    <property type="match status" value="1"/>
</dbReference>
<feature type="compositionally biased region" description="Acidic residues" evidence="5">
    <location>
        <begin position="359"/>
        <end position="369"/>
    </location>
</feature>
<gene>
    <name evidence="7" type="ORF">PLOB_00015448</name>
</gene>
<name>A0ABN8R5Q7_9CNID</name>
<feature type="compositionally biased region" description="Polar residues" evidence="5">
    <location>
        <begin position="27"/>
        <end position="37"/>
    </location>
</feature>
<evidence type="ECO:0000313" key="8">
    <source>
        <dbReference type="Proteomes" id="UP001159405"/>
    </source>
</evidence>
<feature type="compositionally biased region" description="Basic and acidic residues" evidence="5">
    <location>
        <begin position="331"/>
        <end position="350"/>
    </location>
</feature>
<organism evidence="7 8">
    <name type="scientific">Porites lobata</name>
    <dbReference type="NCBI Taxonomy" id="104759"/>
    <lineage>
        <taxon>Eukaryota</taxon>
        <taxon>Metazoa</taxon>
        <taxon>Cnidaria</taxon>
        <taxon>Anthozoa</taxon>
        <taxon>Hexacorallia</taxon>
        <taxon>Scleractinia</taxon>
        <taxon>Fungiina</taxon>
        <taxon>Poritidae</taxon>
        <taxon>Porites</taxon>
    </lineage>
</organism>
<evidence type="ECO:0000259" key="6">
    <source>
        <dbReference type="Pfam" id="PF22878"/>
    </source>
</evidence>
<keyword evidence="3 4" id="KW-0175">Coiled coil</keyword>
<feature type="compositionally biased region" description="Polar residues" evidence="5">
    <location>
        <begin position="148"/>
        <end position="157"/>
    </location>
</feature>
<reference evidence="7 8" key="1">
    <citation type="submission" date="2022-05" db="EMBL/GenBank/DDBJ databases">
        <authorList>
            <consortium name="Genoscope - CEA"/>
            <person name="William W."/>
        </authorList>
    </citation>
    <scope>NUCLEOTIDE SEQUENCE [LARGE SCALE GENOMIC DNA]</scope>
</reference>
<comment type="similarity">
    <text evidence="1">Belongs to the SPT2 family.</text>
</comment>
<dbReference type="SMART" id="SM00784">
    <property type="entry name" value="SPT2"/>
    <property type="match status" value="1"/>
</dbReference>
<dbReference type="EMBL" id="CALNXK010000193">
    <property type="protein sequence ID" value="CAH3174707.1"/>
    <property type="molecule type" value="Genomic_DNA"/>
</dbReference>
<sequence length="447" mass="50756">MDFKQLMNLASQNKARAPKQETRDVASKNNKSNQSGVSDEAVKAFLAKKELEKKRKAAEEEAARRARIEERLTQSLGIKKKESGDGTSRDKAASNEQKGTSHKSKSGEKQADKINMKQNDHRSTKQPQKITSKKFEGDKARPSLEPVNKTSEGSSSSRKVHKRPGKDKKGPPMDFKALLAMAERNKDGGGRLSTAVAQGSSKKHEEKSDVEEHVRKKEERVKKKEEHMKKSDRSSGQRKVLETKQASSSKPVSKGKTNGQMHSKGSLQFKGEGIPGKTQPSRQVQDSKRDLKHLELVNARRQTGIERKTLPSMAASTSHKKSVSSKTIRPNNDRMLMREGHVPKRRDRENLKRKRNPFEDEMDDFIDDGDGDEVDVSKYIKEIFGYDRTRFHDDDDDLAAMESTYSQIEREESKSAKIARLEDEIEQLKELHELQKQRDKLKRNSKK</sequence>
<proteinExistence type="inferred from homology"/>
<feature type="coiled-coil region" evidence="4">
    <location>
        <begin position="411"/>
        <end position="444"/>
    </location>
</feature>
<accession>A0ABN8R5Q7</accession>
<dbReference type="Proteomes" id="UP001159405">
    <property type="component" value="Unassembled WGS sequence"/>
</dbReference>
<feature type="compositionally biased region" description="Basic and acidic residues" evidence="5">
    <location>
        <begin position="202"/>
        <end position="242"/>
    </location>
</feature>
<feature type="compositionally biased region" description="Polar residues" evidence="5">
    <location>
        <begin position="244"/>
        <end position="266"/>
    </location>
</feature>
<dbReference type="InterPro" id="IPR013256">
    <property type="entry name" value="Chromatin_SPT2"/>
</dbReference>
<keyword evidence="8" id="KW-1185">Reference proteome</keyword>
<protein>
    <recommendedName>
        <fullName evidence="2">Protein SPT2 homolog</fullName>
    </recommendedName>
</protein>
<feature type="compositionally biased region" description="Basic and acidic residues" evidence="5">
    <location>
        <begin position="133"/>
        <end position="142"/>
    </location>
</feature>
<evidence type="ECO:0000256" key="4">
    <source>
        <dbReference type="SAM" id="Coils"/>
    </source>
</evidence>
<feature type="region of interest" description="Disordered" evidence="5">
    <location>
        <begin position="1"/>
        <end position="369"/>
    </location>
</feature>
<dbReference type="Pfam" id="PF22878">
    <property type="entry name" value="SPT2_N"/>
    <property type="match status" value="1"/>
</dbReference>
<dbReference type="InterPro" id="IPR054552">
    <property type="entry name" value="SPT2_N"/>
</dbReference>
<feature type="compositionally biased region" description="Basic and acidic residues" evidence="5">
    <location>
        <begin position="47"/>
        <end position="72"/>
    </location>
</feature>
<evidence type="ECO:0000256" key="1">
    <source>
        <dbReference type="ARBA" id="ARBA00006461"/>
    </source>
</evidence>
<evidence type="ECO:0000256" key="3">
    <source>
        <dbReference type="ARBA" id="ARBA00023054"/>
    </source>
</evidence>
<evidence type="ECO:0000256" key="2">
    <source>
        <dbReference type="ARBA" id="ARBA00013786"/>
    </source>
</evidence>
<evidence type="ECO:0000256" key="5">
    <source>
        <dbReference type="SAM" id="MobiDB-lite"/>
    </source>
</evidence>
<comment type="caution">
    <text evidence="7">The sequence shown here is derived from an EMBL/GenBank/DDBJ whole genome shotgun (WGS) entry which is preliminary data.</text>
</comment>
<dbReference type="Pfam" id="PF08243">
    <property type="entry name" value="SPT2"/>
    <property type="match status" value="1"/>
</dbReference>
<feature type="compositionally biased region" description="Basic and acidic residues" evidence="5">
    <location>
        <begin position="285"/>
        <end position="295"/>
    </location>
</feature>
<feature type="domain" description="SPT2 homolog N-terminal" evidence="6">
    <location>
        <begin position="1"/>
        <end position="71"/>
    </location>
</feature>